<dbReference type="AlphaFoldDB" id="A0A072USD3"/>
<evidence type="ECO:0000313" key="3">
    <source>
        <dbReference type="Proteomes" id="UP000002051"/>
    </source>
</evidence>
<proteinExistence type="predicted"/>
<reference evidence="1 3" key="2">
    <citation type="journal article" date="2014" name="BMC Genomics">
        <title>An improved genome release (version Mt4.0) for the model legume Medicago truncatula.</title>
        <authorList>
            <person name="Tang H."/>
            <person name="Krishnakumar V."/>
            <person name="Bidwell S."/>
            <person name="Rosen B."/>
            <person name="Chan A."/>
            <person name="Zhou S."/>
            <person name="Gentzbittel L."/>
            <person name="Childs K.L."/>
            <person name="Yandell M."/>
            <person name="Gundlach H."/>
            <person name="Mayer K.F."/>
            <person name="Schwartz D.C."/>
            <person name="Town C.D."/>
        </authorList>
    </citation>
    <scope>GENOME REANNOTATION</scope>
    <source>
        <strain evidence="1">A17</strain>
        <strain evidence="2 3">cv. Jemalong A17</strain>
    </source>
</reference>
<reference evidence="1 3" key="1">
    <citation type="journal article" date="2011" name="Nature">
        <title>The Medicago genome provides insight into the evolution of rhizobial symbioses.</title>
        <authorList>
            <person name="Young N.D."/>
            <person name="Debelle F."/>
            <person name="Oldroyd G.E."/>
            <person name="Geurts R."/>
            <person name="Cannon S.B."/>
            <person name="Udvardi M.K."/>
            <person name="Benedito V.A."/>
            <person name="Mayer K.F."/>
            <person name="Gouzy J."/>
            <person name="Schoof H."/>
            <person name="Van de Peer Y."/>
            <person name="Proost S."/>
            <person name="Cook D.R."/>
            <person name="Meyers B.C."/>
            <person name="Spannagl M."/>
            <person name="Cheung F."/>
            <person name="De Mita S."/>
            <person name="Krishnakumar V."/>
            <person name="Gundlach H."/>
            <person name="Zhou S."/>
            <person name="Mudge J."/>
            <person name="Bharti A.K."/>
            <person name="Murray J.D."/>
            <person name="Naoumkina M.A."/>
            <person name="Rosen B."/>
            <person name="Silverstein K.A."/>
            <person name="Tang H."/>
            <person name="Rombauts S."/>
            <person name="Zhao P.X."/>
            <person name="Zhou P."/>
            <person name="Barbe V."/>
            <person name="Bardou P."/>
            <person name="Bechner M."/>
            <person name="Bellec A."/>
            <person name="Berger A."/>
            <person name="Berges H."/>
            <person name="Bidwell S."/>
            <person name="Bisseling T."/>
            <person name="Choisne N."/>
            <person name="Couloux A."/>
            <person name="Denny R."/>
            <person name="Deshpande S."/>
            <person name="Dai X."/>
            <person name="Doyle J.J."/>
            <person name="Dudez A.M."/>
            <person name="Farmer A.D."/>
            <person name="Fouteau S."/>
            <person name="Franken C."/>
            <person name="Gibelin C."/>
            <person name="Gish J."/>
            <person name="Goldstein S."/>
            <person name="Gonzalez A.J."/>
            <person name="Green P.J."/>
            <person name="Hallab A."/>
            <person name="Hartog M."/>
            <person name="Hua A."/>
            <person name="Humphray S.J."/>
            <person name="Jeong D.H."/>
            <person name="Jing Y."/>
            <person name="Jocker A."/>
            <person name="Kenton S.M."/>
            <person name="Kim D.J."/>
            <person name="Klee K."/>
            <person name="Lai H."/>
            <person name="Lang C."/>
            <person name="Lin S."/>
            <person name="Macmil S.L."/>
            <person name="Magdelenat G."/>
            <person name="Matthews L."/>
            <person name="McCorrison J."/>
            <person name="Monaghan E.L."/>
            <person name="Mun J.H."/>
            <person name="Najar F.Z."/>
            <person name="Nicholson C."/>
            <person name="Noirot C."/>
            <person name="O'Bleness M."/>
            <person name="Paule C.R."/>
            <person name="Poulain J."/>
            <person name="Prion F."/>
            <person name="Qin B."/>
            <person name="Qu C."/>
            <person name="Retzel E.F."/>
            <person name="Riddle C."/>
            <person name="Sallet E."/>
            <person name="Samain S."/>
            <person name="Samson N."/>
            <person name="Sanders I."/>
            <person name="Saurat O."/>
            <person name="Scarpelli C."/>
            <person name="Schiex T."/>
            <person name="Segurens B."/>
            <person name="Severin A.J."/>
            <person name="Sherrier D.J."/>
            <person name="Shi R."/>
            <person name="Sims S."/>
            <person name="Singer S.R."/>
            <person name="Sinharoy S."/>
            <person name="Sterck L."/>
            <person name="Viollet A."/>
            <person name="Wang B.B."/>
            <person name="Wang K."/>
            <person name="Wang M."/>
            <person name="Wang X."/>
            <person name="Warfsmann J."/>
            <person name="Weissenbach J."/>
            <person name="White D.D."/>
            <person name="White J.D."/>
            <person name="Wiley G.B."/>
            <person name="Wincker P."/>
            <person name="Xing Y."/>
            <person name="Yang L."/>
            <person name="Yao Z."/>
            <person name="Ying F."/>
            <person name="Zhai J."/>
            <person name="Zhou L."/>
            <person name="Zuber A."/>
            <person name="Denarie J."/>
            <person name="Dixon R.A."/>
            <person name="May G.D."/>
            <person name="Schwartz D.C."/>
            <person name="Rogers J."/>
            <person name="Quetier F."/>
            <person name="Town C.D."/>
            <person name="Roe B.A."/>
        </authorList>
    </citation>
    <scope>NUCLEOTIDE SEQUENCE [LARGE SCALE GENOMIC DNA]</scope>
    <source>
        <strain evidence="1">A17</strain>
        <strain evidence="2 3">cv. Jemalong A17</strain>
    </source>
</reference>
<gene>
    <name evidence="1" type="ordered locus">MTR_4g109120</name>
</gene>
<accession>A0A072USD3</accession>
<name>A0A072USD3_MEDTR</name>
<dbReference type="EMBL" id="CM001220">
    <property type="protein sequence ID" value="KEH31973.1"/>
    <property type="molecule type" value="Genomic_DNA"/>
</dbReference>
<organism evidence="1 3">
    <name type="scientific">Medicago truncatula</name>
    <name type="common">Barrel medic</name>
    <name type="synonym">Medicago tribuloides</name>
    <dbReference type="NCBI Taxonomy" id="3880"/>
    <lineage>
        <taxon>Eukaryota</taxon>
        <taxon>Viridiplantae</taxon>
        <taxon>Streptophyta</taxon>
        <taxon>Embryophyta</taxon>
        <taxon>Tracheophyta</taxon>
        <taxon>Spermatophyta</taxon>
        <taxon>Magnoliopsida</taxon>
        <taxon>eudicotyledons</taxon>
        <taxon>Gunneridae</taxon>
        <taxon>Pentapetalae</taxon>
        <taxon>rosids</taxon>
        <taxon>fabids</taxon>
        <taxon>Fabales</taxon>
        <taxon>Fabaceae</taxon>
        <taxon>Papilionoideae</taxon>
        <taxon>50 kb inversion clade</taxon>
        <taxon>NPAAA clade</taxon>
        <taxon>Hologalegina</taxon>
        <taxon>IRL clade</taxon>
        <taxon>Trifolieae</taxon>
        <taxon>Medicago</taxon>
    </lineage>
</organism>
<dbReference type="HOGENOM" id="CLU_2416621_0_0_1"/>
<dbReference type="Proteomes" id="UP000002051">
    <property type="component" value="Chromosome 4"/>
</dbReference>
<sequence>MIHCGVRGWRMGYPNPSGTGTGFNFLSSLGMGRVTYKYMGIGDGDGEGNQSDETWFNHTTGVERALLTTNCHLRTHHVQNGETPPRSATWIL</sequence>
<evidence type="ECO:0000313" key="2">
    <source>
        <dbReference type="EnsemblPlants" id="KEH31973"/>
    </source>
</evidence>
<protein>
    <submittedName>
        <fullName evidence="1 2">Uncharacterized protein</fullName>
    </submittedName>
</protein>
<dbReference type="EnsemblPlants" id="KEH31973">
    <property type="protein sequence ID" value="KEH31973"/>
    <property type="gene ID" value="MTR_4g109120"/>
</dbReference>
<reference evidence="2" key="3">
    <citation type="submission" date="2015-04" db="UniProtKB">
        <authorList>
            <consortium name="EnsemblPlants"/>
        </authorList>
    </citation>
    <scope>IDENTIFICATION</scope>
    <source>
        <strain evidence="2">cv. Jemalong A17</strain>
    </source>
</reference>
<evidence type="ECO:0000313" key="1">
    <source>
        <dbReference type="EMBL" id="KEH31973.1"/>
    </source>
</evidence>
<keyword evidence="3" id="KW-1185">Reference proteome</keyword>